<accession>A0A395LT49</accession>
<dbReference type="EMBL" id="QRBB01000001">
    <property type="protein sequence ID" value="RDS77710.1"/>
    <property type="molecule type" value="Genomic_DNA"/>
</dbReference>
<dbReference type="InterPro" id="IPR003347">
    <property type="entry name" value="JmjC_dom"/>
</dbReference>
<dbReference type="Gene3D" id="2.60.120.650">
    <property type="entry name" value="Cupin"/>
    <property type="match status" value="1"/>
</dbReference>
<keyword evidence="3" id="KW-1185">Reference proteome</keyword>
<dbReference type="SMART" id="SM00558">
    <property type="entry name" value="JmjC"/>
    <property type="match status" value="1"/>
</dbReference>
<organism evidence="2 3">
    <name type="scientific">Alteriqipengyuania lutimaris</name>
    <dbReference type="NCBI Taxonomy" id="1538146"/>
    <lineage>
        <taxon>Bacteria</taxon>
        <taxon>Pseudomonadati</taxon>
        <taxon>Pseudomonadota</taxon>
        <taxon>Alphaproteobacteria</taxon>
        <taxon>Sphingomonadales</taxon>
        <taxon>Erythrobacteraceae</taxon>
        <taxon>Alteriqipengyuania</taxon>
    </lineage>
</organism>
<comment type="caution">
    <text evidence="2">The sequence shown here is derived from an EMBL/GenBank/DDBJ whole genome shotgun (WGS) entry which is preliminary data.</text>
</comment>
<feature type="domain" description="JmjC" evidence="1">
    <location>
        <begin position="96"/>
        <end position="257"/>
    </location>
</feature>
<dbReference type="RefSeq" id="WP_115491930.1">
    <property type="nucleotide sequence ID" value="NZ_JACHWW010000001.1"/>
</dbReference>
<evidence type="ECO:0000313" key="3">
    <source>
        <dbReference type="Proteomes" id="UP000254101"/>
    </source>
</evidence>
<proteinExistence type="predicted"/>
<dbReference type="SUPFAM" id="SSF51197">
    <property type="entry name" value="Clavaminate synthase-like"/>
    <property type="match status" value="1"/>
</dbReference>
<dbReference type="PANTHER" id="PTHR12461:SF105">
    <property type="entry name" value="HYPOXIA-INDUCIBLE FACTOR 1-ALPHA INHIBITOR"/>
    <property type="match status" value="1"/>
</dbReference>
<dbReference type="Proteomes" id="UP000254101">
    <property type="component" value="Unassembled WGS sequence"/>
</dbReference>
<name>A0A395LT49_9SPHN</name>
<sequence length="299" mass="32884">MNAIAQPAALSHDTYVFAQLSRANFAAAYPEQPLVIDHHLHDHPLLGLDALAELAARLPESSIEYNRGDLPIGVDGKPGPTGLSITETIHRIAEANSWAVLKNIEQDDAYRTLLHALLQELRPAIEAKTGAMLHPQGFVFISSPDAVTPYHFDPEHNILLQLRGSKTMTQFPAGDARFAHDIMHESYHLGGPRELRWSDDLASDGTEYAIAAGQALFVPVMAPHFVRNGPESSISLSITWRSDWSYDEAGARCFNALLRKAGLEPTAPKRWPGSNRMKCVGFRAYRKLFGPPAPPKMPG</sequence>
<dbReference type="PROSITE" id="PS51184">
    <property type="entry name" value="JMJC"/>
    <property type="match status" value="1"/>
</dbReference>
<dbReference type="AlphaFoldDB" id="A0A395LT49"/>
<reference evidence="2 3" key="1">
    <citation type="submission" date="2018-07" db="EMBL/GenBank/DDBJ databases">
        <title>Erythrobacter nanhaiensis sp. nov., a novel member of the genus Erythrobacter isolated from the South China Sea.</title>
        <authorList>
            <person name="Chen X."/>
            <person name="Liu J."/>
        </authorList>
    </citation>
    <scope>NUCLEOTIDE SEQUENCE [LARGE SCALE GENOMIC DNA]</scope>
    <source>
        <strain evidence="2 3">S-5</strain>
    </source>
</reference>
<evidence type="ECO:0000313" key="2">
    <source>
        <dbReference type="EMBL" id="RDS77710.1"/>
    </source>
</evidence>
<dbReference type="PANTHER" id="PTHR12461">
    <property type="entry name" value="HYPOXIA-INDUCIBLE FACTOR 1 ALPHA INHIBITOR-RELATED"/>
    <property type="match status" value="1"/>
</dbReference>
<dbReference type="OrthoDB" id="3776825at2"/>
<evidence type="ECO:0000259" key="1">
    <source>
        <dbReference type="PROSITE" id="PS51184"/>
    </source>
</evidence>
<gene>
    <name evidence="2" type="ORF">DL238_08920</name>
</gene>
<protein>
    <submittedName>
        <fullName evidence="2">Transcriptional regulator</fullName>
    </submittedName>
</protein>